<gene>
    <name evidence="1" type="ORF">SAMN05877842_11366</name>
</gene>
<protein>
    <submittedName>
        <fullName evidence="1">YkyB-like protein</fullName>
    </submittedName>
</protein>
<evidence type="ECO:0000313" key="2">
    <source>
        <dbReference type="Proteomes" id="UP000219252"/>
    </source>
</evidence>
<dbReference type="EMBL" id="OBQC01000013">
    <property type="protein sequence ID" value="SOC42628.1"/>
    <property type="molecule type" value="Genomic_DNA"/>
</dbReference>
<dbReference type="AlphaFoldDB" id="A0A285UMK2"/>
<keyword evidence="2" id="KW-1185">Reference proteome</keyword>
<reference evidence="2" key="1">
    <citation type="submission" date="2017-08" db="EMBL/GenBank/DDBJ databases">
        <authorList>
            <person name="Varghese N."/>
            <person name="Submissions S."/>
        </authorList>
    </citation>
    <scope>NUCLEOTIDE SEQUENCE [LARGE SCALE GENOMIC DNA]</scope>
    <source>
        <strain evidence="2">JC23</strain>
    </source>
</reference>
<dbReference type="OrthoDB" id="2360869at2"/>
<dbReference type="Pfam" id="PF14177">
    <property type="entry name" value="YkyB"/>
    <property type="match status" value="1"/>
</dbReference>
<dbReference type="RefSeq" id="WP_097150536.1">
    <property type="nucleotide sequence ID" value="NZ_OBQC01000013.1"/>
</dbReference>
<name>A0A285UMK2_9BACL</name>
<dbReference type="InterPro" id="IPR025552">
    <property type="entry name" value="YkyB"/>
</dbReference>
<organism evidence="1 2">
    <name type="scientific">Ureibacillus acetophenoni</name>
    <dbReference type="NCBI Taxonomy" id="614649"/>
    <lineage>
        <taxon>Bacteria</taxon>
        <taxon>Bacillati</taxon>
        <taxon>Bacillota</taxon>
        <taxon>Bacilli</taxon>
        <taxon>Bacillales</taxon>
        <taxon>Caryophanaceae</taxon>
        <taxon>Ureibacillus</taxon>
    </lineage>
</organism>
<accession>A0A285UMK2</accession>
<sequence length="159" mass="18376">MNSNDKRHKKEHHLDFSIDNLSKAIFVINKHAKTATNPKFLYELKKKSLEKLIKQGKAEKMGLHFSRNPKLSRQTSTVLISCGDYLFHLPPTKDDFQSLPHLGDLDDQQRNPKTYFSFKQAKTLLIAYTGMKEPQPTNPYVTPTTKKLISPFAKRYGER</sequence>
<evidence type="ECO:0000313" key="1">
    <source>
        <dbReference type="EMBL" id="SOC42628.1"/>
    </source>
</evidence>
<dbReference type="Proteomes" id="UP000219252">
    <property type="component" value="Unassembled WGS sequence"/>
</dbReference>
<proteinExistence type="predicted"/>